<feature type="compositionally biased region" description="Basic and acidic residues" evidence="1">
    <location>
        <begin position="82"/>
        <end position="96"/>
    </location>
</feature>
<dbReference type="Proteomes" id="UP001313282">
    <property type="component" value="Unassembled WGS sequence"/>
</dbReference>
<dbReference type="EMBL" id="JAVHNR010000010">
    <property type="protein sequence ID" value="KAK6332068.1"/>
    <property type="molecule type" value="Genomic_DNA"/>
</dbReference>
<keyword evidence="4" id="KW-1185">Reference proteome</keyword>
<evidence type="ECO:0000256" key="1">
    <source>
        <dbReference type="SAM" id="MobiDB-lite"/>
    </source>
</evidence>
<comment type="caution">
    <text evidence="3">The sequence shown here is derived from an EMBL/GenBank/DDBJ whole genome shotgun (WGS) entry which is preliminary data.</text>
</comment>
<keyword evidence="2" id="KW-0812">Transmembrane</keyword>
<protein>
    <submittedName>
        <fullName evidence="3">Uncharacterized protein</fullName>
    </submittedName>
</protein>
<dbReference type="AlphaFoldDB" id="A0AAN8MQP6"/>
<gene>
    <name evidence="3" type="ORF">TWF718_002603</name>
</gene>
<keyword evidence="2" id="KW-1133">Transmembrane helix</keyword>
<feature type="region of interest" description="Disordered" evidence="1">
    <location>
        <begin position="128"/>
        <end position="227"/>
    </location>
</feature>
<feature type="compositionally biased region" description="Pro residues" evidence="1">
    <location>
        <begin position="68"/>
        <end position="77"/>
    </location>
</feature>
<keyword evidence="2" id="KW-0472">Membrane</keyword>
<accession>A0AAN8MQP6</accession>
<proteinExistence type="predicted"/>
<feature type="compositionally biased region" description="Basic and acidic residues" evidence="1">
    <location>
        <begin position="128"/>
        <end position="142"/>
    </location>
</feature>
<reference evidence="3 4" key="1">
    <citation type="submission" date="2019-10" db="EMBL/GenBank/DDBJ databases">
        <authorList>
            <person name="Palmer J.M."/>
        </authorList>
    </citation>
    <scope>NUCLEOTIDE SEQUENCE [LARGE SCALE GENOMIC DNA]</scope>
    <source>
        <strain evidence="3 4">TWF718</strain>
    </source>
</reference>
<evidence type="ECO:0000313" key="3">
    <source>
        <dbReference type="EMBL" id="KAK6332068.1"/>
    </source>
</evidence>
<feature type="transmembrane region" description="Helical" evidence="2">
    <location>
        <begin position="289"/>
        <end position="307"/>
    </location>
</feature>
<name>A0AAN8MQP6_9PEZI</name>
<evidence type="ECO:0000256" key="2">
    <source>
        <dbReference type="SAM" id="Phobius"/>
    </source>
</evidence>
<sequence>MATTPARPGNKWGGKLVNRSVLDHKDSGAGENNALASVAKEAPADLAPGLRPRPHPEVPVIHGDFKGVPPPPPPPGDAPILKIERKEFKMPPKTPKDPNAPTKPPAKINIPPQMAMMDELKDILGKKALKRRFEEPQREPPRKSPTFMDEMKAEMPGKIAKLKPVGNAGNVSKMKEDIEKAKARDGEHKKASPALLGLPKESVKPKEPARPKEPTKPKDHEKPKEPIKHKEFINSGKNPIGPPKKADPDKVESALKILGKPEAVTKIGPTVEIVPVLAETTLEEPVDPYILWTIRALGVLLIFLGLLKIEIYLWVISWSAHVWNELYV</sequence>
<organism evidence="3 4">
    <name type="scientific">Orbilia javanica</name>
    <dbReference type="NCBI Taxonomy" id="47235"/>
    <lineage>
        <taxon>Eukaryota</taxon>
        <taxon>Fungi</taxon>
        <taxon>Dikarya</taxon>
        <taxon>Ascomycota</taxon>
        <taxon>Pezizomycotina</taxon>
        <taxon>Orbiliomycetes</taxon>
        <taxon>Orbiliales</taxon>
        <taxon>Orbiliaceae</taxon>
        <taxon>Orbilia</taxon>
    </lineage>
</organism>
<feature type="region of interest" description="Disordered" evidence="1">
    <location>
        <begin position="45"/>
        <end position="113"/>
    </location>
</feature>
<evidence type="ECO:0000313" key="4">
    <source>
        <dbReference type="Proteomes" id="UP001313282"/>
    </source>
</evidence>
<feature type="region of interest" description="Disordered" evidence="1">
    <location>
        <begin position="1"/>
        <end position="33"/>
    </location>
</feature>
<feature type="compositionally biased region" description="Basic and acidic residues" evidence="1">
    <location>
        <begin position="173"/>
        <end position="190"/>
    </location>
</feature>
<feature type="compositionally biased region" description="Basic and acidic residues" evidence="1">
    <location>
        <begin position="201"/>
        <end position="227"/>
    </location>
</feature>